<evidence type="ECO:0000256" key="10">
    <source>
        <dbReference type="PROSITE-ProRule" id="PRU00228"/>
    </source>
</evidence>
<feature type="region of interest" description="Disordered" evidence="11">
    <location>
        <begin position="167"/>
        <end position="202"/>
    </location>
</feature>
<evidence type="ECO:0000256" key="2">
    <source>
        <dbReference type="ARBA" id="ARBA00013184"/>
    </source>
</evidence>
<dbReference type="AlphaFoldDB" id="A0A834XDD1"/>
<gene>
    <name evidence="14" type="ORF">G2W53_000408</name>
</gene>
<dbReference type="SUPFAM" id="SSF57850">
    <property type="entry name" value="RING/U-box"/>
    <property type="match status" value="1"/>
</dbReference>
<feature type="region of interest" description="Disordered" evidence="11">
    <location>
        <begin position="1"/>
        <end position="23"/>
    </location>
</feature>
<dbReference type="Pfam" id="PF08214">
    <property type="entry name" value="HAT_KAT11"/>
    <property type="match status" value="1"/>
</dbReference>
<feature type="domain" description="ZZ-type" evidence="12">
    <location>
        <begin position="947"/>
        <end position="1006"/>
    </location>
</feature>
<feature type="compositionally biased region" description="Polar residues" evidence="11">
    <location>
        <begin position="182"/>
        <end position="200"/>
    </location>
</feature>
<dbReference type="GO" id="GO:0000123">
    <property type="term" value="C:histone acetyltransferase complex"/>
    <property type="evidence" value="ECO:0007669"/>
    <property type="project" value="TreeGrafter"/>
</dbReference>
<dbReference type="GO" id="GO:0005634">
    <property type="term" value="C:nucleus"/>
    <property type="evidence" value="ECO:0007669"/>
    <property type="project" value="UniProtKB-SubCell"/>
</dbReference>
<evidence type="ECO:0000256" key="7">
    <source>
        <dbReference type="ARBA" id="ARBA00023015"/>
    </source>
</evidence>
<dbReference type="EC" id="2.3.1.48" evidence="2"/>
<dbReference type="GO" id="GO:0008270">
    <property type="term" value="F:zinc ion binding"/>
    <property type="evidence" value="ECO:0007669"/>
    <property type="project" value="UniProtKB-KW"/>
</dbReference>
<proteinExistence type="predicted"/>
<dbReference type="InterPro" id="IPR043145">
    <property type="entry name" value="Znf_ZZ_sf"/>
</dbReference>
<dbReference type="PROSITE" id="PS50135">
    <property type="entry name" value="ZF_ZZ_2"/>
    <property type="match status" value="1"/>
</dbReference>
<evidence type="ECO:0000256" key="1">
    <source>
        <dbReference type="ARBA" id="ARBA00004123"/>
    </source>
</evidence>
<feature type="domain" description="CBP/p300-type HAT" evidence="13">
    <location>
        <begin position="637"/>
        <end position="1058"/>
    </location>
</feature>
<feature type="compositionally biased region" description="Basic and acidic residues" evidence="11">
    <location>
        <begin position="465"/>
        <end position="474"/>
    </location>
</feature>
<dbReference type="SMART" id="SM01250">
    <property type="entry name" value="KAT11"/>
    <property type="match status" value="1"/>
</dbReference>
<feature type="compositionally biased region" description="Low complexity" evidence="11">
    <location>
        <begin position="171"/>
        <end position="181"/>
    </location>
</feature>
<evidence type="ECO:0000256" key="9">
    <source>
        <dbReference type="ARBA" id="ARBA00023242"/>
    </source>
</evidence>
<evidence type="ECO:0000256" key="11">
    <source>
        <dbReference type="SAM" id="MobiDB-lite"/>
    </source>
</evidence>
<dbReference type="Gene3D" id="3.30.40.10">
    <property type="entry name" value="Zinc/RING finger domain, C3HC4 (zinc finger)"/>
    <property type="match status" value="1"/>
</dbReference>
<dbReference type="InterPro" id="IPR000433">
    <property type="entry name" value="Znf_ZZ"/>
</dbReference>
<accession>A0A834XDD1</accession>
<keyword evidence="3 14" id="KW-0808">Transferase</keyword>
<dbReference type="Gene3D" id="3.30.60.90">
    <property type="match status" value="1"/>
</dbReference>
<feature type="compositionally biased region" description="Polar residues" evidence="11">
    <location>
        <begin position="447"/>
        <end position="461"/>
    </location>
</feature>
<dbReference type="PANTHER" id="PTHR13808">
    <property type="entry name" value="CBP/P300-RELATED"/>
    <property type="match status" value="1"/>
</dbReference>
<feature type="compositionally biased region" description="Polar residues" evidence="11">
    <location>
        <begin position="10"/>
        <end position="19"/>
    </location>
</feature>
<feature type="region of interest" description="Disordered" evidence="11">
    <location>
        <begin position="446"/>
        <end position="480"/>
    </location>
</feature>
<dbReference type="OrthoDB" id="899at2759"/>
<dbReference type="InterPro" id="IPR011011">
    <property type="entry name" value="Znf_FYVE_PHD"/>
</dbReference>
<dbReference type="GO" id="GO:0004402">
    <property type="term" value="F:histone acetyltransferase activity"/>
    <property type="evidence" value="ECO:0007669"/>
    <property type="project" value="InterPro"/>
</dbReference>
<dbReference type="EMBL" id="JAAIUW010000001">
    <property type="protein sequence ID" value="KAF7843503.1"/>
    <property type="molecule type" value="Genomic_DNA"/>
</dbReference>
<keyword evidence="5 10" id="KW-0863">Zinc-finger</keyword>
<comment type="caution">
    <text evidence="14">The sequence shown here is derived from an EMBL/GenBank/DDBJ whole genome shotgun (WGS) entry which is preliminary data.</text>
</comment>
<dbReference type="InterPro" id="IPR013083">
    <property type="entry name" value="Znf_RING/FYVE/PHD"/>
</dbReference>
<keyword evidence="7" id="KW-0805">Transcription regulation</keyword>
<evidence type="ECO:0000313" key="15">
    <source>
        <dbReference type="Proteomes" id="UP000634136"/>
    </source>
</evidence>
<dbReference type="InterPro" id="IPR013178">
    <property type="entry name" value="Histone_AcTrfase_Rtt109/CBP"/>
</dbReference>
<reference evidence="14" key="1">
    <citation type="submission" date="2020-09" db="EMBL/GenBank/DDBJ databases">
        <title>Genome-Enabled Discovery of Anthraquinone Biosynthesis in Senna tora.</title>
        <authorList>
            <person name="Kang S.-H."/>
            <person name="Pandey R.P."/>
            <person name="Lee C.-M."/>
            <person name="Sim J.-S."/>
            <person name="Jeong J.-T."/>
            <person name="Choi B.-S."/>
            <person name="Jung M."/>
            <person name="Ginzburg D."/>
            <person name="Zhao K."/>
            <person name="Won S.Y."/>
            <person name="Oh T.-J."/>
            <person name="Yu Y."/>
            <person name="Kim N.-H."/>
            <person name="Lee O.R."/>
            <person name="Lee T.-H."/>
            <person name="Bashyal P."/>
            <person name="Kim T.-S."/>
            <person name="Lee W.-H."/>
            <person name="Kawkins C."/>
            <person name="Kim C.-K."/>
            <person name="Kim J.S."/>
            <person name="Ahn B.O."/>
            <person name="Rhee S.Y."/>
            <person name="Sohng J.K."/>
        </authorList>
    </citation>
    <scope>NUCLEOTIDE SEQUENCE</scope>
    <source>
        <tissue evidence="14">Leaf</tissue>
    </source>
</reference>
<dbReference type="GO" id="GO:0005667">
    <property type="term" value="C:transcription regulator complex"/>
    <property type="evidence" value="ECO:0007669"/>
    <property type="project" value="TreeGrafter"/>
</dbReference>
<evidence type="ECO:0000259" key="13">
    <source>
        <dbReference type="PROSITE" id="PS51727"/>
    </source>
</evidence>
<organism evidence="14 15">
    <name type="scientific">Senna tora</name>
    <dbReference type="NCBI Taxonomy" id="362788"/>
    <lineage>
        <taxon>Eukaryota</taxon>
        <taxon>Viridiplantae</taxon>
        <taxon>Streptophyta</taxon>
        <taxon>Embryophyta</taxon>
        <taxon>Tracheophyta</taxon>
        <taxon>Spermatophyta</taxon>
        <taxon>Magnoliopsida</taxon>
        <taxon>eudicotyledons</taxon>
        <taxon>Gunneridae</taxon>
        <taxon>Pentapetalae</taxon>
        <taxon>rosids</taxon>
        <taxon>fabids</taxon>
        <taxon>Fabales</taxon>
        <taxon>Fabaceae</taxon>
        <taxon>Caesalpinioideae</taxon>
        <taxon>Cassia clade</taxon>
        <taxon>Senna</taxon>
    </lineage>
</organism>
<evidence type="ECO:0000256" key="5">
    <source>
        <dbReference type="ARBA" id="ARBA00022771"/>
    </source>
</evidence>
<evidence type="ECO:0000256" key="8">
    <source>
        <dbReference type="ARBA" id="ARBA00023163"/>
    </source>
</evidence>
<evidence type="ECO:0000256" key="3">
    <source>
        <dbReference type="ARBA" id="ARBA00022679"/>
    </source>
</evidence>
<evidence type="ECO:0000259" key="12">
    <source>
        <dbReference type="PROSITE" id="PS50135"/>
    </source>
</evidence>
<dbReference type="Proteomes" id="UP000634136">
    <property type="component" value="Unassembled WGS sequence"/>
</dbReference>
<name>A0A834XDD1_9FABA</name>
<dbReference type="InterPro" id="IPR031162">
    <property type="entry name" value="CBP_P300_HAT"/>
</dbReference>
<dbReference type="GO" id="GO:0031490">
    <property type="term" value="F:chromatin DNA binding"/>
    <property type="evidence" value="ECO:0007669"/>
    <property type="project" value="TreeGrafter"/>
</dbReference>
<dbReference type="SUPFAM" id="SSF57903">
    <property type="entry name" value="FYVE/PHD zinc finger"/>
    <property type="match status" value="1"/>
</dbReference>
<comment type="subcellular location">
    <subcellularLocation>
        <location evidence="1">Nucleus</location>
    </subcellularLocation>
</comment>
<keyword evidence="15" id="KW-1185">Reference proteome</keyword>
<evidence type="ECO:0000256" key="6">
    <source>
        <dbReference type="ARBA" id="ARBA00022833"/>
    </source>
</evidence>
<keyword evidence="6" id="KW-0862">Zinc</keyword>
<evidence type="ECO:0000313" key="14">
    <source>
        <dbReference type="EMBL" id="KAF7843503.1"/>
    </source>
</evidence>
<dbReference type="PROSITE" id="PS51727">
    <property type="entry name" value="CBP_P300_HAT"/>
    <property type="match status" value="1"/>
</dbReference>
<sequence length="1064" mass="120776">MNLGQKSRRSLSNNVSSQPLLGRSDLRHQYERNQVSHFQDWRKDPRIDFLRNVIRCNIAAILRTGFRYEGLHQASDAAAILEHKLFAVAASENEYLDQSTLIQRVQKLHGTTMYSPQVNNTNKHEFPKGQPSHPFTVAASSQSVLSSNSFIPQHVTTRQVSQALNDFPTHSSFSQGSSSSSTLGNITQFQPHKLDSSTPSPAKRFETEPTFGVSMINDETCDLWKIVESCSAVVNESNKIVIDDDAFELDFESETISQGIEACHTLEDSLIPRNLRENVSSSNLQKDLVVAEENTRKEVLEEGTKSSNLIINGVSNGAFEQISNTDIISEAKETSVDVISKNLRENVGISEYSINAFQNDPPLADMEVEQNGIDFNKTDLEEGTEFFNPEVSGEQTFEIETVSEGIEAARHTSVDSYLKSHDVNVSQSNSSIHAFQKDPRVDVEGENGTSGFNQTEKNITNVIEPKSDLEERPKSSNSRISGVSLTEAFTPSQIKEHIRSLQQHFGQSTPQEEIEEIGDYSCSLCGMHKLSLTPVPIFCLSCGNRISRNANYYYRSAQESDTEDCFCSSCYMNSQGGSIKFNGESISKTTLESTRNDDVPEEDWAQCDKCKRWQHQICALFDSERNLECKVEYVCPHCCLEELENGVRVPLPENAIFERADRAKIEGKNVDEILKAENLSVRVVSSVEKQLKVEEQFLDIHCEKNYPVEFPYKSKLILLFQKIEGVDVCLYGMYVQEFGSECGRPNQRSVYISYLDSVKYFRPEREVVPGEALRTFVYHEILIGYLEFCKKRGFATCYLWACPSMKGQDYLLYCHPESQKTPKSDQLRHWYHSMLRKAAKENIVVGCTNMYDHFFVPTEKSDSKVTAARLPYFDGDYCCGTAMDLISDIEKESKGQYEKMVKKVLSKRALKSMGYTNPSRSTSKDILLMHKLGETISSFKEDLMVVHLQYVCTHCHEAILSGKRWFCSKCKEYQQCERCHSDDTHTCVGGKRHKLHQVVVDDVPLDTKESDTVLDNDLFENRSNFWSFCQDNHFQFDSLRRAKHTSMMLLHHLQSPTLMDVDTT</sequence>
<keyword evidence="8" id="KW-0804">Transcription</keyword>
<protein>
    <recommendedName>
        <fullName evidence="2">histone acetyltransferase</fullName>
        <ecNumber evidence="2">2.3.1.48</ecNumber>
    </recommendedName>
</protein>
<dbReference type="PANTHER" id="PTHR13808:SF53">
    <property type="entry name" value="HISTONE ACETYLTRANSFERASE HAC2"/>
    <property type="match status" value="1"/>
</dbReference>
<dbReference type="GO" id="GO:0003713">
    <property type="term" value="F:transcription coactivator activity"/>
    <property type="evidence" value="ECO:0007669"/>
    <property type="project" value="TreeGrafter"/>
</dbReference>
<keyword evidence="9" id="KW-0539">Nucleus</keyword>
<dbReference type="GO" id="GO:0045944">
    <property type="term" value="P:positive regulation of transcription by RNA polymerase II"/>
    <property type="evidence" value="ECO:0007669"/>
    <property type="project" value="TreeGrafter"/>
</dbReference>
<keyword evidence="4" id="KW-0479">Metal-binding</keyword>
<evidence type="ECO:0000256" key="4">
    <source>
        <dbReference type="ARBA" id="ARBA00022723"/>
    </source>
</evidence>